<dbReference type="InterPro" id="IPR050678">
    <property type="entry name" value="DNA_Partitioning_ATPase"/>
</dbReference>
<reference evidence="2 3" key="1">
    <citation type="submission" date="2018-06" db="EMBL/GenBank/DDBJ databases">
        <authorList>
            <consortium name="GenomeTrakr: Next Generation Sequencing Network for Food Pathogen Tracability"/>
        </authorList>
    </citation>
    <scope>NUCLEOTIDE SEQUENCE [LARGE SCALE GENOMIC DNA]</scope>
    <source>
        <strain evidence="2 3">FDA960927-006-004</strain>
    </source>
</reference>
<dbReference type="Gene3D" id="3.40.50.300">
    <property type="entry name" value="P-loop containing nucleotide triphosphate hydrolases"/>
    <property type="match status" value="1"/>
</dbReference>
<gene>
    <name evidence="2" type="ORF">B1N52_15420</name>
</gene>
<dbReference type="EMBL" id="AABBAW010000013">
    <property type="protein sequence ID" value="EAG2516520.1"/>
    <property type="molecule type" value="Genomic_DNA"/>
</dbReference>
<dbReference type="Pfam" id="PF13614">
    <property type="entry name" value="AAA_31"/>
    <property type="match status" value="1"/>
</dbReference>
<protein>
    <submittedName>
        <fullName evidence="2">ParA family protein</fullName>
    </submittedName>
</protein>
<organism evidence="2 3">
    <name type="scientific">Listeria monocytogenes</name>
    <dbReference type="NCBI Taxonomy" id="1639"/>
    <lineage>
        <taxon>Bacteria</taxon>
        <taxon>Bacillati</taxon>
        <taxon>Bacillota</taxon>
        <taxon>Bacilli</taxon>
        <taxon>Bacillales</taxon>
        <taxon>Listeriaceae</taxon>
        <taxon>Listeria</taxon>
    </lineage>
</organism>
<evidence type="ECO:0000313" key="2">
    <source>
        <dbReference type="EMBL" id="EAG2516520.1"/>
    </source>
</evidence>
<dbReference type="SUPFAM" id="SSF52540">
    <property type="entry name" value="P-loop containing nucleoside triphosphate hydrolases"/>
    <property type="match status" value="1"/>
</dbReference>
<dbReference type="PANTHER" id="PTHR13696:SF52">
    <property type="entry name" value="PARA FAMILY PROTEIN CT_582"/>
    <property type="match status" value="1"/>
</dbReference>
<dbReference type="PANTHER" id="PTHR13696">
    <property type="entry name" value="P-LOOP CONTAINING NUCLEOSIDE TRIPHOSPHATE HYDROLASE"/>
    <property type="match status" value="1"/>
</dbReference>
<dbReference type="AlphaFoldDB" id="A0A3D7VL17"/>
<name>A0A3D7VL17_LISMN</name>
<dbReference type="InterPro" id="IPR027417">
    <property type="entry name" value="P-loop_NTPase"/>
</dbReference>
<dbReference type="Proteomes" id="UP000525850">
    <property type="component" value="Unassembled WGS sequence"/>
</dbReference>
<evidence type="ECO:0000313" key="3">
    <source>
        <dbReference type="Proteomes" id="UP000525850"/>
    </source>
</evidence>
<comment type="caution">
    <text evidence="2">The sequence shown here is derived from an EMBL/GenBank/DDBJ whole genome shotgun (WGS) entry which is preliminary data.</text>
</comment>
<dbReference type="RefSeq" id="WP_031644644.1">
    <property type="nucleotide sequence ID" value="NZ_JOJS01000009.1"/>
</dbReference>
<dbReference type="CDD" id="cd02042">
    <property type="entry name" value="ParAB_family"/>
    <property type="match status" value="1"/>
</dbReference>
<dbReference type="InterPro" id="IPR025669">
    <property type="entry name" value="AAA_dom"/>
</dbReference>
<evidence type="ECO:0000259" key="1">
    <source>
        <dbReference type="Pfam" id="PF13614"/>
    </source>
</evidence>
<sequence length="287" mass="32841">MAAKKYVIGNFKGGVGKSTCAQMLGFEAATFKGKKTLIIDLDMQGNTSDVMSLTHMNFTLEEGGGNGEPIVFDKTIADVLMDTSGSYTDPTDAIYQVVNNLYILPADMSFELYDDWSKSKFEDSLAIFQHMRSRLEPLFDQFDLIYIDVPPSISVYSKSAMYIADWAIVVLQTQVKSMRNAMQYLEYMDFFTTQFDTSLYVAGVIPFMLESSDSVDKEMYEQAKEIYREHLIKNVVLKNARLKRYDGSGITTEKTVKGDLKQWDKKAHELFIRIYEELEEHESWFGE</sequence>
<feature type="domain" description="AAA" evidence="1">
    <location>
        <begin position="4"/>
        <end position="199"/>
    </location>
</feature>
<proteinExistence type="predicted"/>
<accession>A0A3D7VL17</accession>